<evidence type="ECO:0000313" key="2">
    <source>
        <dbReference type="Proteomes" id="UP000681414"/>
    </source>
</evidence>
<dbReference type="AlphaFoldDB" id="A0A942TFM0"/>
<name>A0A942TFM0_9BACI</name>
<sequence>MIYFEVNRNNDVTYIHNMPFDEKYGLGKTEQELRKTGILVESIPEAEQVTGKVPVLKYDGENLYYDYIDAPISEDERFNQLQNELGNILFESAKDKARINDLEMQQGNLLMEIALLKMGGNA</sequence>
<reference evidence="1 2" key="1">
    <citation type="submission" date="2021-05" db="EMBL/GenBank/DDBJ databases">
        <title>Novel Bacillus species.</title>
        <authorList>
            <person name="Liu G."/>
        </authorList>
    </citation>
    <scope>NUCLEOTIDE SEQUENCE [LARGE SCALE GENOMIC DNA]</scope>
    <source>
        <strain evidence="2">FJAT-49780</strain>
    </source>
</reference>
<evidence type="ECO:0000313" key="1">
    <source>
        <dbReference type="EMBL" id="MBS4195322.1"/>
    </source>
</evidence>
<gene>
    <name evidence="1" type="ORF">KHA97_09660</name>
</gene>
<comment type="caution">
    <text evidence="1">The sequence shown here is derived from an EMBL/GenBank/DDBJ whole genome shotgun (WGS) entry which is preliminary data.</text>
</comment>
<dbReference type="EMBL" id="JAGYPG010000002">
    <property type="protein sequence ID" value="MBS4195322.1"/>
    <property type="molecule type" value="Genomic_DNA"/>
</dbReference>
<proteinExistence type="predicted"/>
<keyword evidence="2" id="KW-1185">Reference proteome</keyword>
<dbReference type="Proteomes" id="UP000681414">
    <property type="component" value="Unassembled WGS sequence"/>
</dbReference>
<accession>A0A942TFM0</accession>
<dbReference type="RefSeq" id="WP_213124549.1">
    <property type="nucleotide sequence ID" value="NZ_JAGYPG010000002.1"/>
</dbReference>
<protein>
    <submittedName>
        <fullName evidence="1">Uncharacterized protein</fullName>
    </submittedName>
</protein>
<organism evidence="1 2">
    <name type="scientific">Lederbergia citri</name>
    <dbReference type="NCBI Taxonomy" id="2833580"/>
    <lineage>
        <taxon>Bacteria</taxon>
        <taxon>Bacillati</taxon>
        <taxon>Bacillota</taxon>
        <taxon>Bacilli</taxon>
        <taxon>Bacillales</taxon>
        <taxon>Bacillaceae</taxon>
        <taxon>Lederbergia</taxon>
    </lineage>
</organism>